<dbReference type="AlphaFoldDB" id="A0A7X0HBI2"/>
<evidence type="ECO:0000313" key="2">
    <source>
        <dbReference type="Proteomes" id="UP000541810"/>
    </source>
</evidence>
<keyword evidence="2" id="KW-1185">Reference proteome</keyword>
<accession>A0A7X0HBI2</accession>
<sequence length="70" mass="7896">MLPTRVTRSLRWRYTVTQQSDGRWIGAVYAPHVGNQFLGPFDDVVELLTRAGGIVRDDVLIRQLENGGVK</sequence>
<dbReference type="RefSeq" id="WP_184678849.1">
    <property type="nucleotide sequence ID" value="NZ_JACHGY010000001.1"/>
</dbReference>
<name>A0A7X0HBI2_9BACT</name>
<evidence type="ECO:0000313" key="1">
    <source>
        <dbReference type="EMBL" id="MBB6431379.1"/>
    </source>
</evidence>
<dbReference type="Proteomes" id="UP000541810">
    <property type="component" value="Unassembled WGS sequence"/>
</dbReference>
<comment type="caution">
    <text evidence="1">The sequence shown here is derived from an EMBL/GenBank/DDBJ whole genome shotgun (WGS) entry which is preliminary data.</text>
</comment>
<organism evidence="1 2">
    <name type="scientific">Algisphaera agarilytica</name>
    <dbReference type="NCBI Taxonomy" id="1385975"/>
    <lineage>
        <taxon>Bacteria</taxon>
        <taxon>Pseudomonadati</taxon>
        <taxon>Planctomycetota</taxon>
        <taxon>Phycisphaerae</taxon>
        <taxon>Phycisphaerales</taxon>
        <taxon>Phycisphaeraceae</taxon>
        <taxon>Algisphaera</taxon>
    </lineage>
</organism>
<dbReference type="EMBL" id="JACHGY010000001">
    <property type="protein sequence ID" value="MBB6431379.1"/>
    <property type="molecule type" value="Genomic_DNA"/>
</dbReference>
<reference evidence="1 2" key="1">
    <citation type="submission" date="2020-08" db="EMBL/GenBank/DDBJ databases">
        <title>Genomic Encyclopedia of Type Strains, Phase IV (KMG-IV): sequencing the most valuable type-strain genomes for metagenomic binning, comparative biology and taxonomic classification.</title>
        <authorList>
            <person name="Goeker M."/>
        </authorList>
    </citation>
    <scope>NUCLEOTIDE SEQUENCE [LARGE SCALE GENOMIC DNA]</scope>
    <source>
        <strain evidence="1 2">DSM 103725</strain>
    </source>
</reference>
<protein>
    <submittedName>
        <fullName evidence="1">Uncharacterized protein</fullName>
    </submittedName>
</protein>
<proteinExistence type="predicted"/>
<gene>
    <name evidence="1" type="ORF">HNQ40_003185</name>
</gene>